<name>D4RXA0_9FIRM</name>
<feature type="coiled-coil region" evidence="5">
    <location>
        <begin position="252"/>
        <end position="318"/>
    </location>
</feature>
<evidence type="ECO:0000313" key="8">
    <source>
        <dbReference type="EMBL" id="EFF69262.1"/>
    </source>
</evidence>
<dbReference type="PANTHER" id="PTHR30288:SF0">
    <property type="entry name" value="FLAGELLAR HOOK-ASSOCIATED PROTEIN 2"/>
    <property type="match status" value="1"/>
</dbReference>
<reference evidence="8 9" key="1">
    <citation type="submission" date="2010-02" db="EMBL/GenBank/DDBJ databases">
        <authorList>
            <person name="Weinstock G."/>
            <person name="Sodergren E."/>
            <person name="Clifton S."/>
            <person name="Fulton L."/>
            <person name="Fulton B."/>
            <person name="Courtney L."/>
            <person name="Fronick C."/>
            <person name="Harrison M."/>
            <person name="Strong C."/>
            <person name="Farmer C."/>
            <person name="Delahaunty K."/>
            <person name="Markovic C."/>
            <person name="Hall O."/>
            <person name="Minx P."/>
            <person name="Tomlinson C."/>
            <person name="Mitreva M."/>
            <person name="Nelson J."/>
            <person name="Hou S."/>
            <person name="Wollam A."/>
            <person name="Pepin K.H."/>
            <person name="Johnson M."/>
            <person name="Bhonagiri V."/>
            <person name="Zhang X."/>
            <person name="Suruliraj S."/>
            <person name="Warren W."/>
            <person name="Chinwalla A."/>
            <person name="Mardis E.R."/>
            <person name="Wilson R.K."/>
        </authorList>
    </citation>
    <scope>NUCLEOTIDE SEQUENCE [LARGE SCALE GENOMIC DNA]</scope>
    <source>
        <strain evidence="8 9">DSM 2876</strain>
    </source>
</reference>
<keyword evidence="9" id="KW-1185">Reference proteome</keyword>
<dbReference type="eggNOG" id="COG1345">
    <property type="taxonomic scope" value="Bacteria"/>
</dbReference>
<gene>
    <name evidence="8" type="primary">fliD</name>
    <name evidence="8" type="ORF">BUTYVIB_00451</name>
</gene>
<dbReference type="GO" id="GO:0009421">
    <property type="term" value="C:bacterial-type flagellum filament cap"/>
    <property type="evidence" value="ECO:0007669"/>
    <property type="project" value="InterPro"/>
</dbReference>
<keyword evidence="8" id="KW-0282">Flagellum</keyword>
<dbReference type="GO" id="GO:0009424">
    <property type="term" value="C:bacterial-type flagellum hook"/>
    <property type="evidence" value="ECO:0007669"/>
    <property type="project" value="UniProtKB-UniRule"/>
</dbReference>
<evidence type="ECO:0000256" key="1">
    <source>
        <dbReference type="ARBA" id="ARBA00009764"/>
    </source>
</evidence>
<feature type="domain" description="Flagellar hook-associated protein 2 C-terminal" evidence="7">
    <location>
        <begin position="381"/>
        <end position="658"/>
    </location>
</feature>
<dbReference type="PANTHER" id="PTHR30288">
    <property type="entry name" value="FLAGELLAR CAP/ASSEMBLY PROTEIN FLID"/>
    <property type="match status" value="1"/>
</dbReference>
<keyword evidence="5" id="KW-0964">Secreted</keyword>
<dbReference type="InterPro" id="IPR010809">
    <property type="entry name" value="FliD_C"/>
</dbReference>
<keyword evidence="3 5" id="KW-0175">Coiled coil</keyword>
<evidence type="ECO:0000256" key="4">
    <source>
        <dbReference type="ARBA" id="ARBA00023143"/>
    </source>
</evidence>
<keyword evidence="8" id="KW-0969">Cilium</keyword>
<comment type="function">
    <text evidence="5">Required for morphogenesis and for the elongation of the flagellar filament by facilitating polymerization of the flagellin monomers at the tip of growing filament. Forms a capping structure, which prevents flagellin subunits (transported through the central channel of the flagellum) from leaking out without polymerization at the distal end.</text>
</comment>
<dbReference type="Pfam" id="PF02465">
    <property type="entry name" value="FliD_N"/>
    <property type="match status" value="1"/>
</dbReference>
<dbReference type="GO" id="GO:0007155">
    <property type="term" value="P:cell adhesion"/>
    <property type="evidence" value="ECO:0007669"/>
    <property type="project" value="InterPro"/>
</dbReference>
<dbReference type="GO" id="GO:0005576">
    <property type="term" value="C:extracellular region"/>
    <property type="evidence" value="ECO:0007669"/>
    <property type="project" value="UniProtKB-SubCell"/>
</dbReference>
<feature type="domain" description="Flagellar hook-associated protein 2 N-terminal" evidence="6">
    <location>
        <begin position="10"/>
        <end position="106"/>
    </location>
</feature>
<sequence>MAIRLSGIASGLDTDSMVKELVSAYSIKKQKYDKQLQKQEWIMSKWSDVNKKVYGFYSGTLSSMRLSGEYGVKTTSISRSEVAAITASSSAVVGSQTLSVKQLAASGYLTGGRLQLNGKNPETGTKLSDLGISDGTIVVNGNTVKFTSDMTIGSLMDKFKSAGVNANYDNNTGRIYLSSTKSGLDGEFSVTAGDDAGLEALAKLGLMSVKDLNGNETSDMKRYRKISAADYDSSIEVNEKYEAKKITADSYRTTVEKDLKTATDNRKTLEESNNKLKEQLKNLSKDDYENETDYTNAVTELETKIADGDKKLEEYDKTISEKQALLDSDDALNAEVDRINGETLKELQDNAAAEIAMAKKIVGLYDSGALANSNDAARVTARDSVIVLNGATYTNNSNSFSINGININATKTTTSVTQDAAGNTVETDDPVVITTSVDTQGMYDKIKKMFSEFNEMITYLDTLYYADSASGYEPLTSDEKEAMTDKQIEEWENKIKTALLRKDSTLSGFTSAMKNALIGTKVTIDGTDYTLSSFGIGTQSYFTAKDETRNNFHIDGNKDDAVSSSNSDKLMAAISSDPDKVVKFFTELSKNLYNAINDKMASTDLSSALTIYNDKEMASQYSDYKDKVSTWEEKIADYEEKYYKKFSAMETALSKLQSQQNSLANLFGSN</sequence>
<keyword evidence="4 5" id="KW-0975">Bacterial flagellum</keyword>
<evidence type="ECO:0000256" key="5">
    <source>
        <dbReference type="RuleBase" id="RU362066"/>
    </source>
</evidence>
<evidence type="ECO:0000256" key="3">
    <source>
        <dbReference type="ARBA" id="ARBA00023054"/>
    </source>
</evidence>
<comment type="similarity">
    <text evidence="1 5">Belongs to the FliD family.</text>
</comment>
<accession>D4RXA0</accession>
<evidence type="ECO:0000259" key="7">
    <source>
        <dbReference type="Pfam" id="PF07195"/>
    </source>
</evidence>
<keyword evidence="8" id="KW-0966">Cell projection</keyword>
<protein>
    <recommendedName>
        <fullName evidence="5">Flagellar hook-associated protein 2</fullName>
        <shortName evidence="5">HAP2</shortName>
    </recommendedName>
    <alternativeName>
        <fullName evidence="5">Flagellar cap protein</fullName>
    </alternativeName>
</protein>
<dbReference type="GeneID" id="98919254"/>
<evidence type="ECO:0000313" key="9">
    <source>
        <dbReference type="Proteomes" id="UP000006238"/>
    </source>
</evidence>
<dbReference type="InterPro" id="IPR040026">
    <property type="entry name" value="FliD"/>
</dbReference>
<evidence type="ECO:0000259" key="6">
    <source>
        <dbReference type="Pfam" id="PF02465"/>
    </source>
</evidence>
<dbReference type="HOGENOM" id="CLU_015182_0_2_9"/>
<dbReference type="Pfam" id="PF07195">
    <property type="entry name" value="FliD_C"/>
    <property type="match status" value="1"/>
</dbReference>
<dbReference type="Proteomes" id="UP000006238">
    <property type="component" value="Unassembled WGS sequence"/>
</dbReference>
<dbReference type="GO" id="GO:0071973">
    <property type="term" value="P:bacterial-type flagellum-dependent cell motility"/>
    <property type="evidence" value="ECO:0007669"/>
    <property type="project" value="TreeGrafter"/>
</dbReference>
<dbReference type="STRING" id="45851.BHV86_02500"/>
<dbReference type="AlphaFoldDB" id="D4RXA0"/>
<comment type="subcellular location">
    <subcellularLocation>
        <location evidence="5">Secreted</location>
    </subcellularLocation>
    <subcellularLocation>
        <location evidence="5">Bacterial flagellum</location>
    </subcellularLocation>
</comment>
<organism evidence="8 9">
    <name type="scientific">Eshraghiella crossota DSM 2876</name>
    <dbReference type="NCBI Taxonomy" id="511680"/>
    <lineage>
        <taxon>Bacteria</taxon>
        <taxon>Bacillati</taxon>
        <taxon>Bacillota</taxon>
        <taxon>Clostridia</taxon>
        <taxon>Lachnospirales</taxon>
        <taxon>Lachnospiraceae</taxon>
        <taxon>Eshraghiella</taxon>
    </lineage>
</organism>
<dbReference type="RefSeq" id="WP_005601300.1">
    <property type="nucleotide sequence ID" value="NZ_GG663520.1"/>
</dbReference>
<proteinExistence type="inferred from homology"/>
<dbReference type="EMBL" id="ABWN01000019">
    <property type="protein sequence ID" value="EFF69262.1"/>
    <property type="molecule type" value="Genomic_DNA"/>
</dbReference>
<comment type="subunit">
    <text evidence="2 5">Homopentamer.</text>
</comment>
<dbReference type="InterPro" id="IPR003481">
    <property type="entry name" value="FliD_N"/>
</dbReference>
<evidence type="ECO:0000256" key="2">
    <source>
        <dbReference type="ARBA" id="ARBA00011255"/>
    </source>
</evidence>
<comment type="caution">
    <text evidence="8">The sequence shown here is derived from an EMBL/GenBank/DDBJ whole genome shotgun (WGS) entry which is preliminary data.</text>
</comment>